<dbReference type="PANTHER" id="PTHR23259">
    <property type="entry name" value="RIDDLE"/>
    <property type="match status" value="1"/>
</dbReference>
<dbReference type="InterPro" id="IPR036084">
    <property type="entry name" value="Ser_inhib-like_sf"/>
</dbReference>
<keyword evidence="3" id="KW-0732">Signal</keyword>
<dbReference type="GO" id="GO:0030414">
    <property type="term" value="F:peptidase inhibitor activity"/>
    <property type="evidence" value="ECO:0007669"/>
    <property type="project" value="UniProtKB-KW"/>
</dbReference>
<feature type="domain" description="TIL" evidence="4">
    <location>
        <begin position="37"/>
        <end position="94"/>
    </location>
</feature>
<evidence type="ECO:0000256" key="3">
    <source>
        <dbReference type="SAM" id="SignalP"/>
    </source>
</evidence>
<accession>B7ZRA1</accession>
<keyword evidence="2" id="KW-1015">Disulfide bond</keyword>
<evidence type="ECO:0000256" key="2">
    <source>
        <dbReference type="ARBA" id="ARBA00023157"/>
    </source>
</evidence>
<dbReference type="SUPFAM" id="SSF57567">
    <property type="entry name" value="Serine protease inhibitors"/>
    <property type="match status" value="1"/>
</dbReference>
<organism evidence="5">
    <name type="scientific">Xenopus laevis</name>
    <name type="common">African clawed frog</name>
    <dbReference type="NCBI Taxonomy" id="8355"/>
    <lineage>
        <taxon>Eukaryota</taxon>
        <taxon>Metazoa</taxon>
        <taxon>Chordata</taxon>
        <taxon>Craniata</taxon>
        <taxon>Vertebrata</taxon>
        <taxon>Euteleostomi</taxon>
        <taxon>Amphibia</taxon>
        <taxon>Batrachia</taxon>
        <taxon>Anura</taxon>
        <taxon>Pipoidea</taxon>
        <taxon>Pipidae</taxon>
        <taxon>Xenopodinae</taxon>
        <taxon>Xenopus</taxon>
        <taxon>Xenopus</taxon>
    </lineage>
</organism>
<dbReference type="CDD" id="cd19941">
    <property type="entry name" value="TIL"/>
    <property type="match status" value="1"/>
</dbReference>
<name>B7ZRA1_XENLA</name>
<dbReference type="EMBL" id="BC170094">
    <property type="protein sequence ID" value="AAI70094.1"/>
    <property type="molecule type" value="mRNA"/>
</dbReference>
<dbReference type="PANTHER" id="PTHR23259:SF70">
    <property type="entry name" value="ACCESSORY GLAND PROTEIN ACP62F-RELATED"/>
    <property type="match status" value="1"/>
</dbReference>
<sequence>MKRASAAFLICALALSPLCVCGTRCFITDEPAEPGSCLLNQVWKECGSSCPRDCQNINDVVLICAAVCKRGCFCQPPYIFLSGTAGPCVLPRECP</sequence>
<dbReference type="RefSeq" id="NP_001154857.1">
    <property type="nucleotide sequence ID" value="NM_001161385.1"/>
</dbReference>
<reference evidence="5" key="1">
    <citation type="submission" date="2008-11" db="EMBL/GenBank/DDBJ databases">
        <authorList>
            <consortium name="NIH - Xenopus Gene Collection (XGC) project"/>
        </authorList>
    </citation>
    <scope>NUCLEOTIDE SEQUENCE [LARGE SCALE MRNA]</scope>
    <source>
        <tissue evidence="5">Gastrula</tissue>
    </source>
</reference>
<feature type="signal peptide" evidence="3">
    <location>
        <begin position="1"/>
        <end position="22"/>
    </location>
</feature>
<dbReference type="Gene3D" id="2.10.25.10">
    <property type="entry name" value="Laminin"/>
    <property type="match status" value="1"/>
</dbReference>
<dbReference type="Pfam" id="PF01826">
    <property type="entry name" value="TIL"/>
    <property type="match status" value="1"/>
</dbReference>
<keyword evidence="1" id="KW-0646">Protease inhibitor</keyword>
<dbReference type="InterPro" id="IPR002919">
    <property type="entry name" value="TIL_dom"/>
</dbReference>
<feature type="chain" id="PRO_5002866783" description="TIL domain-containing protein" evidence="3">
    <location>
        <begin position="23"/>
        <end position="95"/>
    </location>
</feature>
<evidence type="ECO:0000256" key="1">
    <source>
        <dbReference type="ARBA" id="ARBA00022690"/>
    </source>
</evidence>
<evidence type="ECO:0000259" key="4">
    <source>
        <dbReference type="Pfam" id="PF01826"/>
    </source>
</evidence>
<protein>
    <recommendedName>
        <fullName evidence="4">TIL domain-containing protein</fullName>
    </recommendedName>
</protein>
<dbReference type="AlphaFoldDB" id="B7ZRA1"/>
<proteinExistence type="evidence at transcript level"/>
<evidence type="ECO:0000313" key="5">
    <source>
        <dbReference type="EMBL" id="AAI70094.1"/>
    </source>
</evidence>
<dbReference type="InterPro" id="IPR051368">
    <property type="entry name" value="SerProtInhib-TIL_Domain"/>
</dbReference>
<dbReference type="GeneID" id="100301950"/>